<reference evidence="2" key="2">
    <citation type="submission" date="2022-06" db="UniProtKB">
        <authorList>
            <consortium name="EnsemblMetazoa"/>
        </authorList>
    </citation>
    <scope>IDENTIFICATION</scope>
    <source>
        <strain evidence="2">PS312</strain>
    </source>
</reference>
<accession>A0A2A6B7P3</accession>
<name>A0A2A6B7P3_PRIPA</name>
<dbReference type="Gene3D" id="3.60.10.10">
    <property type="entry name" value="Endonuclease/exonuclease/phosphatase"/>
    <property type="match status" value="1"/>
</dbReference>
<dbReference type="GO" id="GO:0003824">
    <property type="term" value="F:catalytic activity"/>
    <property type="evidence" value="ECO:0007669"/>
    <property type="project" value="InterPro"/>
</dbReference>
<dbReference type="AlphaFoldDB" id="A0A2A6B7P3"/>
<evidence type="ECO:0000256" key="1">
    <source>
        <dbReference type="SAM" id="MobiDB-lite"/>
    </source>
</evidence>
<dbReference type="OrthoDB" id="426210at2759"/>
<dbReference type="InterPro" id="IPR036691">
    <property type="entry name" value="Endo/exonu/phosph_ase_sf"/>
</dbReference>
<evidence type="ECO:0000313" key="3">
    <source>
        <dbReference type="Proteomes" id="UP000005239"/>
    </source>
</evidence>
<keyword evidence="3" id="KW-1185">Reference proteome</keyword>
<feature type="region of interest" description="Disordered" evidence="1">
    <location>
        <begin position="229"/>
        <end position="286"/>
    </location>
</feature>
<dbReference type="SUPFAM" id="SSF56219">
    <property type="entry name" value="DNase I-like"/>
    <property type="match status" value="1"/>
</dbReference>
<dbReference type="EnsemblMetazoa" id="PPA35170.1">
    <property type="protein sequence ID" value="PPA35170.1"/>
    <property type="gene ID" value="WBGene00273539"/>
</dbReference>
<gene>
    <name evidence="2" type="primary">WBGene00273539</name>
</gene>
<proteinExistence type="predicted"/>
<dbReference type="Proteomes" id="UP000005239">
    <property type="component" value="Unassembled WGS sequence"/>
</dbReference>
<dbReference type="InterPro" id="IPR005135">
    <property type="entry name" value="Endo/exonuclease/phosphatase"/>
</dbReference>
<evidence type="ECO:0000313" key="2">
    <source>
        <dbReference type="EnsemblMetazoa" id="PPA35170.1"/>
    </source>
</evidence>
<dbReference type="PANTHER" id="PTHR21459">
    <property type="entry name" value="PROTEIN CBG08968"/>
    <property type="match status" value="1"/>
</dbReference>
<reference evidence="3" key="1">
    <citation type="journal article" date="2008" name="Nat. Genet.">
        <title>The Pristionchus pacificus genome provides a unique perspective on nematode lifestyle and parasitism.</title>
        <authorList>
            <person name="Dieterich C."/>
            <person name="Clifton S.W."/>
            <person name="Schuster L.N."/>
            <person name="Chinwalla A."/>
            <person name="Delehaunty K."/>
            <person name="Dinkelacker I."/>
            <person name="Fulton L."/>
            <person name="Fulton R."/>
            <person name="Godfrey J."/>
            <person name="Minx P."/>
            <person name="Mitreva M."/>
            <person name="Roeseler W."/>
            <person name="Tian H."/>
            <person name="Witte H."/>
            <person name="Yang S.P."/>
            <person name="Wilson R.K."/>
            <person name="Sommer R.J."/>
        </authorList>
    </citation>
    <scope>NUCLEOTIDE SEQUENCE [LARGE SCALE GENOMIC DNA]</scope>
    <source>
        <strain evidence="3">PS312</strain>
    </source>
</reference>
<protein>
    <submittedName>
        <fullName evidence="2">Endo/exonuclease/phosphatase domain-containing protein</fullName>
    </submittedName>
</protein>
<dbReference type="PANTHER" id="PTHR21459:SF2">
    <property type="entry name" value="PROTEIN CBG08968"/>
    <property type="match status" value="1"/>
</dbReference>
<accession>A0A8R1ULQ3</accession>
<feature type="compositionally biased region" description="Polar residues" evidence="1">
    <location>
        <begin position="231"/>
        <end position="253"/>
    </location>
</feature>
<sequence>MTPLKTPLPTAARGGTGVRYASQESVDQLSTKVDKMMSKLEDVLTVISSLSPSLPPSSLSHVTTPLASTTRHVYEACMKAIDEKAEYAEKEKRAVIIGSPEEATPTETLKKDEKLVADLIKYTESDVVQKAFTDGKVSYHRHPSDRTGKRRPIKIAFESKELRDSFLNGIRSKKGHPPPLISPSSYVRQDLTPHQLMLEREAKSEALTKNLSAGKIIFGVRDYTTHEARTQTRAADQSTAGTLSSTPLSSVSDAHSAAPPSSTRAPPSVSHVTTRTKRDDTPNKGIPLMSVPIPLVSIPLVNSSSPQFRNSRSPDPLSIFYANCRSIRSKSHHLSFLLSSFAYRIISLCETWLDVSDSDPLLIGQSPEFLSFRNDRVISDEYGRGGGVALIVHNSLSPALVSSFSSLLFEAITVDLHIDYRNDLPFRKIRFITVYRSPSSPAQSLSSFIAYLTPLLSSDFPCIILGDFNLPHIDWLGLSSPSQNDLLDFVSDHHFSQFVPFPTRFNNFLDLVFCDRDIIHNVSPLLPISDHLSVGFELRIPSPPPRHHVPSRVYRLADWTTINSCIFNHDWTVALRDLNATDSFIYFVEFVNNVLDSCVPLSKPSSLRRYPRNVKILFSKSNHLARIAPNSLACHKMAQRFNSALLDYHCYLENRIVTTSNSKAFYKFCTGKLKAPKSTPSAIVNSNGSTLLTNTDKCVAFSEFFCSAFSYPQHSPLPPVPTPSTIFDIPFVTPVDILCAFRSLSPKVNVTPDNIPRVSETKCNIVHYGLHNPRRIFTINNVPLAEPIVKDRNIEKVIVKDLGVHFSPTLPFSYHIYKVVLKARTKMNLMFKSFHSKCPIIYSKAFTTFILPNIEYCSVIWNPTSSVKLTKELERVQRDFTRRLYSRCGLPPVSYSERLRDLKLTTLEQRRFVTDIVFLHSIIHKRYLLDVSSLLITAPLNRTLRNGHPLRISLPFLPHNSQSTLASRAISTWNSLEPSSVALPHDPFRKFISSSLSTLFPTSVIHKWLDL</sequence>
<feature type="compositionally biased region" description="Low complexity" evidence="1">
    <location>
        <begin position="254"/>
        <end position="268"/>
    </location>
</feature>
<dbReference type="Pfam" id="PF14529">
    <property type="entry name" value="Exo_endo_phos_2"/>
    <property type="match status" value="1"/>
</dbReference>
<organism evidence="2 3">
    <name type="scientific">Pristionchus pacificus</name>
    <name type="common">Parasitic nematode worm</name>
    <dbReference type="NCBI Taxonomy" id="54126"/>
    <lineage>
        <taxon>Eukaryota</taxon>
        <taxon>Metazoa</taxon>
        <taxon>Ecdysozoa</taxon>
        <taxon>Nematoda</taxon>
        <taxon>Chromadorea</taxon>
        <taxon>Rhabditida</taxon>
        <taxon>Rhabditina</taxon>
        <taxon>Diplogasteromorpha</taxon>
        <taxon>Diplogasteroidea</taxon>
        <taxon>Neodiplogasteridae</taxon>
        <taxon>Pristionchus</taxon>
    </lineage>
</organism>